<dbReference type="AlphaFoldDB" id="A0A0B4XQQ1"/>
<feature type="domain" description="Thioesterase" evidence="3">
    <location>
        <begin position="23"/>
        <end position="106"/>
    </location>
</feature>
<dbReference type="EMBL" id="CP004387">
    <property type="protein sequence ID" value="AJD49491.1"/>
    <property type="molecule type" value="Genomic_DNA"/>
</dbReference>
<name>A0A0B4XQQ1_9GAMM</name>
<dbReference type="InterPro" id="IPR006683">
    <property type="entry name" value="Thioestr_dom"/>
</dbReference>
<dbReference type="PANTHER" id="PTHR31793:SF27">
    <property type="entry name" value="NOVEL THIOESTERASE SUPERFAMILY DOMAIN AND SAPOSIN A-TYPE DOMAIN CONTAINING PROTEIN (0610012H03RIK)"/>
    <property type="match status" value="1"/>
</dbReference>
<gene>
    <name evidence="4" type="ORF">S7S_15395</name>
</gene>
<dbReference type="Proteomes" id="UP000006764">
    <property type="component" value="Chromosome"/>
</dbReference>
<dbReference type="PANTHER" id="PTHR31793">
    <property type="entry name" value="4-HYDROXYBENZOYL-COA THIOESTERASE FAMILY MEMBER"/>
    <property type="match status" value="1"/>
</dbReference>
<evidence type="ECO:0000313" key="5">
    <source>
        <dbReference type="Proteomes" id="UP000006764"/>
    </source>
</evidence>
<dbReference type="SUPFAM" id="SSF54637">
    <property type="entry name" value="Thioesterase/thiol ester dehydrase-isomerase"/>
    <property type="match status" value="1"/>
</dbReference>
<dbReference type="KEGG" id="apac:S7S_15395"/>
<reference evidence="4 5" key="1">
    <citation type="journal article" date="2012" name="J. Bacteriol.">
        <title>Genome sequence of an alkane-degrading bacterium, Alcanivorax pacificus type strain W11-5, isolated from deep sea sediment.</title>
        <authorList>
            <person name="Lai Q."/>
            <person name="Shao Z."/>
        </authorList>
    </citation>
    <scope>NUCLEOTIDE SEQUENCE [LARGE SCALE GENOMIC DNA]</scope>
    <source>
        <strain evidence="4 5">W11-5</strain>
    </source>
</reference>
<proteinExistence type="inferred from homology"/>
<keyword evidence="2" id="KW-0378">Hydrolase</keyword>
<dbReference type="Pfam" id="PF03061">
    <property type="entry name" value="4HBT"/>
    <property type="match status" value="1"/>
</dbReference>
<evidence type="ECO:0000256" key="1">
    <source>
        <dbReference type="ARBA" id="ARBA00005953"/>
    </source>
</evidence>
<dbReference type="RefSeq" id="WP_008733520.1">
    <property type="nucleotide sequence ID" value="NZ_CP004387.1"/>
</dbReference>
<dbReference type="HOGENOM" id="CLU_101141_5_0_6"/>
<dbReference type="Gene3D" id="3.10.129.10">
    <property type="entry name" value="Hotdog Thioesterase"/>
    <property type="match status" value="1"/>
</dbReference>
<dbReference type="PIRSF" id="PIRSF003230">
    <property type="entry name" value="YbgC"/>
    <property type="match status" value="1"/>
</dbReference>
<evidence type="ECO:0000313" key="4">
    <source>
        <dbReference type="EMBL" id="AJD49491.1"/>
    </source>
</evidence>
<dbReference type="InterPro" id="IPR029069">
    <property type="entry name" value="HotDog_dom_sf"/>
</dbReference>
<dbReference type="InterPro" id="IPR050563">
    <property type="entry name" value="4-hydroxybenzoyl-CoA_TE"/>
</dbReference>
<sequence>MTRGDFPYCHRLRVRYSEVDAQNVVFNAHYLTYFDVALNEYLRELGYDYHALVKQQGLDFHLVKSTVEYLAPIHFDEELDIGVRAGRLGNSSLTWELGVFRRDEDACLSRGEIIWVCAAVGTHKAHPLPDELVRLLS</sequence>
<dbReference type="OrthoDB" id="9799036at2"/>
<accession>A0A0B4XQQ1</accession>
<keyword evidence="5" id="KW-1185">Reference proteome</keyword>
<comment type="similarity">
    <text evidence="1">Belongs to the 4-hydroxybenzoyl-CoA thioesterase family.</text>
</comment>
<organism evidence="4 5">
    <name type="scientific">Isoalcanivorax pacificus W11-5</name>
    <dbReference type="NCBI Taxonomy" id="391936"/>
    <lineage>
        <taxon>Bacteria</taxon>
        <taxon>Pseudomonadati</taxon>
        <taxon>Pseudomonadota</taxon>
        <taxon>Gammaproteobacteria</taxon>
        <taxon>Oceanospirillales</taxon>
        <taxon>Alcanivoracaceae</taxon>
        <taxon>Isoalcanivorax</taxon>
    </lineage>
</organism>
<evidence type="ECO:0000256" key="2">
    <source>
        <dbReference type="ARBA" id="ARBA00022801"/>
    </source>
</evidence>
<dbReference type="InterPro" id="IPR006684">
    <property type="entry name" value="YbgC/YbaW"/>
</dbReference>
<dbReference type="NCBIfam" id="TIGR00051">
    <property type="entry name" value="YbgC/FadM family acyl-CoA thioesterase"/>
    <property type="match status" value="1"/>
</dbReference>
<dbReference type="CDD" id="cd00586">
    <property type="entry name" value="4HBT"/>
    <property type="match status" value="1"/>
</dbReference>
<dbReference type="STRING" id="391936.S7S_15395"/>
<dbReference type="GO" id="GO:0047617">
    <property type="term" value="F:fatty acyl-CoA hydrolase activity"/>
    <property type="evidence" value="ECO:0007669"/>
    <property type="project" value="TreeGrafter"/>
</dbReference>
<evidence type="ECO:0000259" key="3">
    <source>
        <dbReference type="Pfam" id="PF03061"/>
    </source>
</evidence>
<protein>
    <submittedName>
        <fullName evidence="4">Thioesterase superfamily protein</fullName>
    </submittedName>
</protein>